<feature type="region of interest" description="Disordered" evidence="2">
    <location>
        <begin position="182"/>
        <end position="203"/>
    </location>
</feature>
<dbReference type="PANTHER" id="PTHR12300:SF176">
    <property type="entry name" value="HVA22-LIKE PROTEIN"/>
    <property type="match status" value="1"/>
</dbReference>
<dbReference type="Proteomes" id="UP001159364">
    <property type="component" value="Linkage Group LG05"/>
</dbReference>
<dbReference type="InterPro" id="IPR004345">
    <property type="entry name" value="TB2_DP1_HVA22"/>
</dbReference>
<name>A0AAV8TAG3_9ROSI</name>
<comment type="subcellular location">
    <subcellularLocation>
        <location evidence="1">Membrane</location>
        <topology evidence="1">Multi-pass membrane protein</topology>
    </subcellularLocation>
</comment>
<evidence type="ECO:0000256" key="2">
    <source>
        <dbReference type="SAM" id="MobiDB-lite"/>
    </source>
</evidence>
<protein>
    <recommendedName>
        <fullName evidence="1">HVA22-like protein</fullName>
    </recommendedName>
</protein>
<evidence type="ECO:0000313" key="3">
    <source>
        <dbReference type="EMBL" id="KAJ8763339.1"/>
    </source>
</evidence>
<proteinExistence type="inferred from homology"/>
<gene>
    <name evidence="3" type="ORF">K2173_002222</name>
</gene>
<evidence type="ECO:0000256" key="1">
    <source>
        <dbReference type="RuleBase" id="RU362006"/>
    </source>
</evidence>
<dbReference type="Pfam" id="PF03134">
    <property type="entry name" value="TB2_DP1_HVA22"/>
    <property type="match status" value="1"/>
</dbReference>
<evidence type="ECO:0000313" key="4">
    <source>
        <dbReference type="Proteomes" id="UP001159364"/>
    </source>
</evidence>
<accession>A0AAV8TAG3</accession>
<keyword evidence="4" id="KW-1185">Reference proteome</keyword>
<comment type="caution">
    <text evidence="3">The sequence shown here is derived from an EMBL/GenBank/DDBJ whole genome shotgun (WGS) entry which is preliminary data.</text>
</comment>
<sequence>MKKLHTKKSEAFSPSSLFSFLCFPVGLRLLLSPINSNVVVRTACCSTGIVLPVYSTFKAIENRDYFEQNKWLLYWTAYGTFNLTEGFADKILPWFPLYYHMKFAFLVWLQLPSTNGARQLYMDYLRPFLLRHQARLDQIMGLLYGEMNKIVSAHLAELQFVKALFLKILSSVRNTLLPWQGKGRRGMAGAATNNQDSQTDDED</sequence>
<reference evidence="3 4" key="1">
    <citation type="submission" date="2021-09" db="EMBL/GenBank/DDBJ databases">
        <title>Genomic insights and catalytic innovation underlie evolution of tropane alkaloids biosynthesis.</title>
        <authorList>
            <person name="Wang Y.-J."/>
            <person name="Tian T."/>
            <person name="Huang J.-P."/>
            <person name="Huang S.-X."/>
        </authorList>
    </citation>
    <scope>NUCLEOTIDE SEQUENCE [LARGE SCALE GENOMIC DNA]</scope>
    <source>
        <strain evidence="3">KIB-2018</strain>
        <tissue evidence="3">Leaf</tissue>
    </source>
</reference>
<dbReference type="EMBL" id="JAIWQS010000005">
    <property type="protein sequence ID" value="KAJ8763339.1"/>
    <property type="molecule type" value="Genomic_DNA"/>
</dbReference>
<dbReference type="GO" id="GO:0016020">
    <property type="term" value="C:membrane"/>
    <property type="evidence" value="ECO:0007669"/>
    <property type="project" value="UniProtKB-SubCell"/>
</dbReference>
<dbReference type="PANTHER" id="PTHR12300">
    <property type="entry name" value="HVA22-LIKE PROTEINS"/>
    <property type="match status" value="1"/>
</dbReference>
<dbReference type="AlphaFoldDB" id="A0AAV8TAG3"/>
<organism evidence="3 4">
    <name type="scientific">Erythroxylum novogranatense</name>
    <dbReference type="NCBI Taxonomy" id="1862640"/>
    <lineage>
        <taxon>Eukaryota</taxon>
        <taxon>Viridiplantae</taxon>
        <taxon>Streptophyta</taxon>
        <taxon>Embryophyta</taxon>
        <taxon>Tracheophyta</taxon>
        <taxon>Spermatophyta</taxon>
        <taxon>Magnoliopsida</taxon>
        <taxon>eudicotyledons</taxon>
        <taxon>Gunneridae</taxon>
        <taxon>Pentapetalae</taxon>
        <taxon>rosids</taxon>
        <taxon>fabids</taxon>
        <taxon>Malpighiales</taxon>
        <taxon>Erythroxylaceae</taxon>
        <taxon>Erythroxylum</taxon>
    </lineage>
</organism>
<comment type="similarity">
    <text evidence="1">Belongs to the DP1 family.</text>
</comment>